<dbReference type="Pfam" id="PF03713">
    <property type="entry name" value="DUF305"/>
    <property type="match status" value="1"/>
</dbReference>
<evidence type="ECO:0000256" key="2">
    <source>
        <dbReference type="SAM" id="SignalP"/>
    </source>
</evidence>
<keyword evidence="2" id="KW-0732">Signal</keyword>
<dbReference type="PANTHER" id="PTHR36933:SF1">
    <property type="entry name" value="SLL0788 PROTEIN"/>
    <property type="match status" value="1"/>
</dbReference>
<accession>A0ABV6CIE3</accession>
<keyword evidence="5" id="KW-1185">Reference proteome</keyword>
<reference evidence="4 5" key="1">
    <citation type="submission" date="2024-09" db="EMBL/GenBank/DDBJ databases">
        <authorList>
            <person name="Sun Q."/>
            <person name="Mori K."/>
        </authorList>
    </citation>
    <scope>NUCLEOTIDE SEQUENCE [LARGE SCALE GENOMIC DNA]</scope>
    <source>
        <strain evidence="4 5">CCM 7904</strain>
    </source>
</reference>
<protein>
    <submittedName>
        <fullName evidence="4">DUF305 domain-containing protein</fullName>
    </submittedName>
</protein>
<name>A0ABV6CIE3_9RHOB</name>
<feature type="chain" id="PRO_5045455106" evidence="2">
    <location>
        <begin position="24"/>
        <end position="164"/>
    </location>
</feature>
<organism evidence="4 5">
    <name type="scientific">Paracoccus rhizosphaerae</name>
    <dbReference type="NCBI Taxonomy" id="1133347"/>
    <lineage>
        <taxon>Bacteria</taxon>
        <taxon>Pseudomonadati</taxon>
        <taxon>Pseudomonadota</taxon>
        <taxon>Alphaproteobacteria</taxon>
        <taxon>Rhodobacterales</taxon>
        <taxon>Paracoccaceae</taxon>
        <taxon>Paracoccus</taxon>
    </lineage>
</organism>
<dbReference type="RefSeq" id="WP_265506081.1">
    <property type="nucleotide sequence ID" value="NZ_JAOTBE010000008.1"/>
</dbReference>
<dbReference type="EMBL" id="JBHLWQ010000050">
    <property type="protein sequence ID" value="MFC0199595.1"/>
    <property type="molecule type" value="Genomic_DNA"/>
</dbReference>
<feature type="domain" description="DUF305" evidence="3">
    <location>
        <begin position="2"/>
        <end position="159"/>
    </location>
</feature>
<feature type="region of interest" description="Disordered" evidence="1">
    <location>
        <begin position="39"/>
        <end position="62"/>
    </location>
</feature>
<evidence type="ECO:0000259" key="3">
    <source>
        <dbReference type="Pfam" id="PF03713"/>
    </source>
</evidence>
<dbReference type="Proteomes" id="UP001589795">
    <property type="component" value="Unassembled WGS sequence"/>
</dbReference>
<dbReference type="Gene3D" id="1.20.1260.10">
    <property type="match status" value="1"/>
</dbReference>
<gene>
    <name evidence="4" type="ORF">ACFFIZ_04530</name>
</gene>
<evidence type="ECO:0000256" key="1">
    <source>
        <dbReference type="SAM" id="MobiDB-lite"/>
    </source>
</evidence>
<sequence length="164" mass="17576">MTFAQTMIMAAVAALGLSLPVLAQDAAFQLPEQCATSSGSTEMAAGKMHGSSTEDGKQPGMDSDMTGMMGMGQMDMEAMPEHVRENMRRMMVSMPAMHQGMMQEDADVAFACAMIAHHQGAIDMSEVLLKYGKDEETRALAEGIIAAQAEEIGQMTAWLAEHAK</sequence>
<dbReference type="InterPro" id="IPR005183">
    <property type="entry name" value="DUF305_CopM-like"/>
</dbReference>
<dbReference type="InterPro" id="IPR012347">
    <property type="entry name" value="Ferritin-like"/>
</dbReference>
<proteinExistence type="predicted"/>
<feature type="signal peptide" evidence="2">
    <location>
        <begin position="1"/>
        <end position="23"/>
    </location>
</feature>
<comment type="caution">
    <text evidence="4">The sequence shown here is derived from an EMBL/GenBank/DDBJ whole genome shotgun (WGS) entry which is preliminary data.</text>
</comment>
<evidence type="ECO:0000313" key="4">
    <source>
        <dbReference type="EMBL" id="MFC0199595.1"/>
    </source>
</evidence>
<evidence type="ECO:0000313" key="5">
    <source>
        <dbReference type="Proteomes" id="UP001589795"/>
    </source>
</evidence>
<dbReference type="PANTHER" id="PTHR36933">
    <property type="entry name" value="SLL0788 PROTEIN"/>
    <property type="match status" value="1"/>
</dbReference>